<sequence length="224" mass="24575">MTTLYLVRHGQASFGKANYDKLSELGGVQSAYLGQYFAERGLKMDRLITGTLLRHRETAEGIGSRLSNLPAAERLPQLNEFDFMAVVNAYVNANPDAAPGSNATAKDYYRLLKRGMLAWASNELVLNDTNESWAAFETRVGEALHAISHSGAQHVLVVTSGGVIAMLLKHILGYPAESVVNINLQIRNASVSECLVTKSGHYLSSFNNIAHFEHPDRQHAITYS</sequence>
<accession>A0A918JM91</accession>
<keyword evidence="1" id="KW-0378">Hydrolase</keyword>
<name>A0A918JM91_9ALTE</name>
<dbReference type="AlphaFoldDB" id="A0A918JM91"/>
<protein>
    <submittedName>
        <fullName evidence="2">Phosphoglycerate mutase</fullName>
    </submittedName>
</protein>
<dbReference type="InterPro" id="IPR029033">
    <property type="entry name" value="His_PPase_superfam"/>
</dbReference>
<keyword evidence="3" id="KW-1185">Reference proteome</keyword>
<dbReference type="SMART" id="SM00855">
    <property type="entry name" value="PGAM"/>
    <property type="match status" value="1"/>
</dbReference>
<dbReference type="EMBL" id="BMXP01000006">
    <property type="protein sequence ID" value="GGW89606.1"/>
    <property type="molecule type" value="Genomic_DNA"/>
</dbReference>
<gene>
    <name evidence="2" type="ORF">GCM10007391_24870</name>
</gene>
<dbReference type="PANTHER" id="PTHR20935:SF0">
    <property type="entry name" value="SERINE_THREONINE-PROTEIN PHOSPHATASE PGAM5, MITOCHONDRIAL"/>
    <property type="match status" value="1"/>
</dbReference>
<dbReference type="Gene3D" id="3.40.50.1240">
    <property type="entry name" value="Phosphoglycerate mutase-like"/>
    <property type="match status" value="1"/>
</dbReference>
<dbReference type="SUPFAM" id="SSF53254">
    <property type="entry name" value="Phosphoglycerate mutase-like"/>
    <property type="match status" value="1"/>
</dbReference>
<dbReference type="InterPro" id="IPR051021">
    <property type="entry name" value="Mito_Ser/Thr_phosphatase"/>
</dbReference>
<proteinExistence type="predicted"/>
<evidence type="ECO:0000313" key="2">
    <source>
        <dbReference type="EMBL" id="GGW89606.1"/>
    </source>
</evidence>
<organism evidence="2 3">
    <name type="scientific">Alteromonas halophila</name>
    <dbReference type="NCBI Taxonomy" id="516698"/>
    <lineage>
        <taxon>Bacteria</taxon>
        <taxon>Pseudomonadati</taxon>
        <taxon>Pseudomonadota</taxon>
        <taxon>Gammaproteobacteria</taxon>
        <taxon>Alteromonadales</taxon>
        <taxon>Alteromonadaceae</taxon>
        <taxon>Alteromonas/Salinimonas group</taxon>
        <taxon>Alteromonas</taxon>
    </lineage>
</organism>
<reference evidence="2" key="1">
    <citation type="journal article" date="2014" name="Int. J. Syst. Evol. Microbiol.">
        <title>Complete genome sequence of Corynebacterium casei LMG S-19264T (=DSM 44701T), isolated from a smear-ripened cheese.</title>
        <authorList>
            <consortium name="US DOE Joint Genome Institute (JGI-PGF)"/>
            <person name="Walter F."/>
            <person name="Albersmeier A."/>
            <person name="Kalinowski J."/>
            <person name="Ruckert C."/>
        </authorList>
    </citation>
    <scope>NUCLEOTIDE SEQUENCE</scope>
    <source>
        <strain evidence="2">KCTC 22164</strain>
    </source>
</reference>
<dbReference type="Pfam" id="PF00300">
    <property type="entry name" value="His_Phos_1"/>
    <property type="match status" value="1"/>
</dbReference>
<dbReference type="PANTHER" id="PTHR20935">
    <property type="entry name" value="PHOSPHOGLYCERATE MUTASE-RELATED"/>
    <property type="match status" value="1"/>
</dbReference>
<comment type="caution">
    <text evidence="2">The sequence shown here is derived from an EMBL/GenBank/DDBJ whole genome shotgun (WGS) entry which is preliminary data.</text>
</comment>
<evidence type="ECO:0000256" key="1">
    <source>
        <dbReference type="ARBA" id="ARBA00022801"/>
    </source>
</evidence>
<dbReference type="Proteomes" id="UP000631300">
    <property type="component" value="Unassembled WGS sequence"/>
</dbReference>
<evidence type="ECO:0000313" key="3">
    <source>
        <dbReference type="Proteomes" id="UP000631300"/>
    </source>
</evidence>
<dbReference type="CDD" id="cd07067">
    <property type="entry name" value="HP_PGM_like"/>
    <property type="match status" value="1"/>
</dbReference>
<reference evidence="2" key="2">
    <citation type="submission" date="2020-09" db="EMBL/GenBank/DDBJ databases">
        <authorList>
            <person name="Sun Q."/>
            <person name="Kim S."/>
        </authorList>
    </citation>
    <scope>NUCLEOTIDE SEQUENCE</scope>
    <source>
        <strain evidence="2">KCTC 22164</strain>
    </source>
</reference>
<dbReference type="RefSeq" id="WP_189406849.1">
    <property type="nucleotide sequence ID" value="NZ_BMXP01000006.1"/>
</dbReference>
<dbReference type="InterPro" id="IPR013078">
    <property type="entry name" value="His_Pase_superF_clade-1"/>
</dbReference>
<dbReference type="GO" id="GO:0016787">
    <property type="term" value="F:hydrolase activity"/>
    <property type="evidence" value="ECO:0007669"/>
    <property type="project" value="UniProtKB-KW"/>
</dbReference>